<dbReference type="InterPro" id="IPR023296">
    <property type="entry name" value="Glyco_hydro_beta-prop_sf"/>
</dbReference>
<accession>A0A2M8ER14</accession>
<comment type="caution">
    <text evidence="1">The sequence shown here is derived from an EMBL/GenBank/DDBJ whole genome shotgun (WGS) entry which is preliminary data.</text>
</comment>
<dbReference type="EMBL" id="PFSH01000024">
    <property type="protein sequence ID" value="PJC25176.1"/>
    <property type="molecule type" value="Genomic_DNA"/>
</dbReference>
<name>A0A2M8ER14_9BACT</name>
<proteinExistence type="predicted"/>
<dbReference type="Proteomes" id="UP000230228">
    <property type="component" value="Unassembled WGS sequence"/>
</dbReference>
<dbReference type="InterPro" id="IPR015045">
    <property type="entry name" value="MPT-1-like_LmxM"/>
</dbReference>
<sequence>MLREKQKMKRERFFPRRCFDLLQTFEKKKAPRLGEKLRFSGVGRQDVYNISVPFRIGDTTFIAGRVEVREAWADSHTVFFREDKGVWTPAAGAPTFQLEDGFMAHVGDELIFGGVEIYSNPTVTNSRGVEFRTLFYRGRDLQSLQKFAIGPDMMKNIRIVPIVNGRIAVFTRPLTGINGRGKIGYTELDHLEDLNAQNILGAKIIENQFASEEWGGVNEAHALEDGSIGIVGHIAYQDAQGSKHYYAMSFRYDPDAHHASSIKIIATRRNFPVGAKKNLELEDVIFPGGLVRHGDGSATLYTGLSDVEAGRIILPDPFIIQKRG</sequence>
<evidence type="ECO:0000313" key="1">
    <source>
        <dbReference type="EMBL" id="PJC25176.1"/>
    </source>
</evidence>
<evidence type="ECO:0000313" key="2">
    <source>
        <dbReference type="Proteomes" id="UP000230228"/>
    </source>
</evidence>
<dbReference type="Pfam" id="PF08950">
    <property type="entry name" value="DUF1861"/>
    <property type="match status" value="1"/>
</dbReference>
<dbReference type="AlphaFoldDB" id="A0A2M8ER14"/>
<dbReference type="PANTHER" id="PTHR37036:SF2">
    <property type="entry name" value="DUF1861 FAMILY PROTEIN"/>
    <property type="match status" value="1"/>
</dbReference>
<reference evidence="2" key="1">
    <citation type="submission" date="2017-09" db="EMBL/GenBank/DDBJ databases">
        <title>Depth-based differentiation of microbial function through sediment-hosted aquifers and enrichment of novel symbionts in the deep terrestrial subsurface.</title>
        <authorList>
            <person name="Probst A.J."/>
            <person name="Ladd B."/>
            <person name="Jarett J.K."/>
            <person name="Geller-Mcgrath D.E."/>
            <person name="Sieber C.M.K."/>
            <person name="Emerson J.B."/>
            <person name="Anantharaman K."/>
            <person name="Thomas B.C."/>
            <person name="Malmstrom R."/>
            <person name="Stieglmeier M."/>
            <person name="Klingl A."/>
            <person name="Woyke T."/>
            <person name="Ryan C.M."/>
            <person name="Banfield J.F."/>
        </authorList>
    </citation>
    <scope>NUCLEOTIDE SEQUENCE [LARGE SCALE GENOMIC DNA]</scope>
</reference>
<evidence type="ECO:0008006" key="3">
    <source>
        <dbReference type="Google" id="ProtNLM"/>
    </source>
</evidence>
<dbReference type="SUPFAM" id="SSF75005">
    <property type="entry name" value="Arabinanase/levansucrase/invertase"/>
    <property type="match status" value="1"/>
</dbReference>
<gene>
    <name evidence="1" type="ORF">CO056_01685</name>
</gene>
<protein>
    <recommendedName>
        <fullName evidence="3">DUF1861 domain-containing protein</fullName>
    </recommendedName>
</protein>
<dbReference type="PANTHER" id="PTHR37036">
    <property type="match status" value="1"/>
</dbReference>
<organism evidence="1 2">
    <name type="scientific">Candidatus Tagabacteria bacterium CG_4_9_14_0_2_um_filter_41_11</name>
    <dbReference type="NCBI Taxonomy" id="1975019"/>
    <lineage>
        <taxon>Bacteria</taxon>
        <taxon>Candidatus Tagaibacteriota</taxon>
    </lineage>
</organism>
<dbReference type="Gene3D" id="2.115.10.20">
    <property type="entry name" value="Glycosyl hydrolase domain, family 43"/>
    <property type="match status" value="1"/>
</dbReference>